<keyword evidence="6" id="KW-1185">Reference proteome</keyword>
<organism evidence="5 6">
    <name type="scientific">Zasmidium cellare</name>
    <name type="common">Wine cellar mold</name>
    <name type="synonym">Racodium cellare</name>
    <dbReference type="NCBI Taxonomy" id="395010"/>
    <lineage>
        <taxon>Eukaryota</taxon>
        <taxon>Fungi</taxon>
        <taxon>Dikarya</taxon>
        <taxon>Ascomycota</taxon>
        <taxon>Pezizomycotina</taxon>
        <taxon>Dothideomycetes</taxon>
        <taxon>Dothideomycetidae</taxon>
        <taxon>Mycosphaerellales</taxon>
        <taxon>Mycosphaerellaceae</taxon>
        <taxon>Zasmidium</taxon>
    </lineage>
</organism>
<dbReference type="InterPro" id="IPR039135">
    <property type="entry name" value="NAT9-like"/>
</dbReference>
<sequence>MKINEHTALSTPTVLLVPYSESHVTTYHEWMKDEALQEATASEPLSLEEEYAMQRSWRNDRDKLTFIICLPLSNSQTDASDTVQPGEVDTAQQMIGDINLFLFEPNSEEMEQDVEAITPGVKGVVGELELMIARKDLQQKGYGRAAVLAFIDYILTHWNLIAAEYAQDSVPPQLSFLRVKVHKSNAGSIRLFESLGFMRTVEEPNYFGEVELRWLPDLGGVRKSKGWEGSVEMKYGS</sequence>
<keyword evidence="3" id="KW-0012">Acyltransferase</keyword>
<evidence type="ECO:0000256" key="2">
    <source>
        <dbReference type="ARBA" id="ARBA00022679"/>
    </source>
</evidence>
<protein>
    <recommendedName>
        <fullName evidence="4">N-acetyltransferase domain-containing protein</fullName>
    </recommendedName>
</protein>
<dbReference type="EMBL" id="JAXOVC010000006">
    <property type="protein sequence ID" value="KAK4499931.1"/>
    <property type="molecule type" value="Genomic_DNA"/>
</dbReference>
<comment type="similarity">
    <text evidence="1">Belongs to the acetyltransferase family. GNAT subfamily.</text>
</comment>
<dbReference type="Pfam" id="PF13302">
    <property type="entry name" value="Acetyltransf_3"/>
    <property type="match status" value="1"/>
</dbReference>
<dbReference type="SUPFAM" id="SSF55729">
    <property type="entry name" value="Acyl-CoA N-acyltransferases (Nat)"/>
    <property type="match status" value="1"/>
</dbReference>
<name>A0ABR0EF87_ZASCE</name>
<evidence type="ECO:0000313" key="5">
    <source>
        <dbReference type="EMBL" id="KAK4499931.1"/>
    </source>
</evidence>
<evidence type="ECO:0000313" key="6">
    <source>
        <dbReference type="Proteomes" id="UP001305779"/>
    </source>
</evidence>
<reference evidence="5 6" key="1">
    <citation type="journal article" date="2023" name="G3 (Bethesda)">
        <title>A chromosome-level genome assembly of Zasmidium syzygii isolated from banana leaves.</title>
        <authorList>
            <person name="van Westerhoven A.C."/>
            <person name="Mehrabi R."/>
            <person name="Talebi R."/>
            <person name="Steentjes M.B.F."/>
            <person name="Corcolon B."/>
            <person name="Chong P.A."/>
            <person name="Kema G.H.J."/>
            <person name="Seidl M.F."/>
        </authorList>
    </citation>
    <scope>NUCLEOTIDE SEQUENCE [LARGE SCALE GENOMIC DNA]</scope>
    <source>
        <strain evidence="5 6">P124</strain>
    </source>
</reference>
<gene>
    <name evidence="5" type="ORF">PRZ48_008117</name>
</gene>
<dbReference type="PANTHER" id="PTHR13256">
    <property type="entry name" value="N-ACETYLTRANSFERASE 9"/>
    <property type="match status" value="1"/>
</dbReference>
<dbReference type="Gene3D" id="3.40.630.30">
    <property type="match status" value="1"/>
</dbReference>
<dbReference type="PANTHER" id="PTHR13256:SF16">
    <property type="entry name" value="ALPHA_BETA-TUBULIN-N-ACETYLTRANSFERASE 9"/>
    <property type="match status" value="1"/>
</dbReference>
<comment type="caution">
    <text evidence="5">The sequence shown here is derived from an EMBL/GenBank/DDBJ whole genome shotgun (WGS) entry which is preliminary data.</text>
</comment>
<proteinExistence type="inferred from homology"/>
<evidence type="ECO:0000256" key="3">
    <source>
        <dbReference type="ARBA" id="ARBA00023315"/>
    </source>
</evidence>
<feature type="domain" description="N-acetyltransferase" evidence="4">
    <location>
        <begin position="14"/>
        <end position="197"/>
    </location>
</feature>
<dbReference type="InterPro" id="IPR016181">
    <property type="entry name" value="Acyl_CoA_acyltransferase"/>
</dbReference>
<dbReference type="Proteomes" id="UP001305779">
    <property type="component" value="Unassembled WGS sequence"/>
</dbReference>
<accession>A0ABR0EF87</accession>
<keyword evidence="2" id="KW-0808">Transferase</keyword>
<evidence type="ECO:0000259" key="4">
    <source>
        <dbReference type="Pfam" id="PF13302"/>
    </source>
</evidence>
<evidence type="ECO:0000256" key="1">
    <source>
        <dbReference type="ARBA" id="ARBA00009342"/>
    </source>
</evidence>
<dbReference type="InterPro" id="IPR000182">
    <property type="entry name" value="GNAT_dom"/>
</dbReference>